<evidence type="ECO:0000256" key="1">
    <source>
        <dbReference type="SAM" id="MobiDB-lite"/>
    </source>
</evidence>
<protein>
    <submittedName>
        <fullName evidence="2">Uncharacterized protein</fullName>
    </submittedName>
</protein>
<dbReference type="EMBL" id="KN817604">
    <property type="protein sequence ID" value="KJA17414.1"/>
    <property type="molecule type" value="Genomic_DNA"/>
</dbReference>
<keyword evidence="3" id="KW-1185">Reference proteome</keyword>
<gene>
    <name evidence="2" type="ORF">HYPSUDRAFT_46494</name>
</gene>
<feature type="region of interest" description="Disordered" evidence="1">
    <location>
        <begin position="1"/>
        <end position="60"/>
    </location>
</feature>
<sequence length="60" mass="6547">MQLSEIKRLPHRRPLPGFPPSPPPRCSVQTVPPPAVSPSTYPHPGSSAALRHPHPEARPM</sequence>
<evidence type="ECO:0000313" key="3">
    <source>
        <dbReference type="Proteomes" id="UP000054270"/>
    </source>
</evidence>
<organism evidence="2 3">
    <name type="scientific">Hypholoma sublateritium (strain FD-334 SS-4)</name>
    <dbReference type="NCBI Taxonomy" id="945553"/>
    <lineage>
        <taxon>Eukaryota</taxon>
        <taxon>Fungi</taxon>
        <taxon>Dikarya</taxon>
        <taxon>Basidiomycota</taxon>
        <taxon>Agaricomycotina</taxon>
        <taxon>Agaricomycetes</taxon>
        <taxon>Agaricomycetidae</taxon>
        <taxon>Agaricales</taxon>
        <taxon>Agaricineae</taxon>
        <taxon>Strophariaceae</taxon>
        <taxon>Hypholoma</taxon>
    </lineage>
</organism>
<evidence type="ECO:0000313" key="2">
    <source>
        <dbReference type="EMBL" id="KJA17414.1"/>
    </source>
</evidence>
<dbReference type="Proteomes" id="UP000054270">
    <property type="component" value="Unassembled WGS sequence"/>
</dbReference>
<reference evidence="3" key="1">
    <citation type="submission" date="2014-04" db="EMBL/GenBank/DDBJ databases">
        <title>Evolutionary Origins and Diversification of the Mycorrhizal Mutualists.</title>
        <authorList>
            <consortium name="DOE Joint Genome Institute"/>
            <consortium name="Mycorrhizal Genomics Consortium"/>
            <person name="Kohler A."/>
            <person name="Kuo A."/>
            <person name="Nagy L.G."/>
            <person name="Floudas D."/>
            <person name="Copeland A."/>
            <person name="Barry K.W."/>
            <person name="Cichocki N."/>
            <person name="Veneault-Fourrey C."/>
            <person name="LaButti K."/>
            <person name="Lindquist E.A."/>
            <person name="Lipzen A."/>
            <person name="Lundell T."/>
            <person name="Morin E."/>
            <person name="Murat C."/>
            <person name="Riley R."/>
            <person name="Ohm R."/>
            <person name="Sun H."/>
            <person name="Tunlid A."/>
            <person name="Henrissat B."/>
            <person name="Grigoriev I.V."/>
            <person name="Hibbett D.S."/>
            <person name="Martin F."/>
        </authorList>
    </citation>
    <scope>NUCLEOTIDE SEQUENCE [LARGE SCALE GENOMIC DNA]</scope>
    <source>
        <strain evidence="3">FD-334 SS-4</strain>
    </source>
</reference>
<accession>A0A0D2NEC7</accession>
<name>A0A0D2NEC7_HYPSF</name>
<proteinExistence type="predicted"/>
<dbReference type="AlphaFoldDB" id="A0A0D2NEC7"/>
<feature type="compositionally biased region" description="Pro residues" evidence="1">
    <location>
        <begin position="16"/>
        <end position="36"/>
    </location>
</feature>